<organism evidence="3 4">
    <name type="scientific">Paenibacillus gyeongsangnamensis</name>
    <dbReference type="NCBI Taxonomy" id="3388067"/>
    <lineage>
        <taxon>Bacteria</taxon>
        <taxon>Bacillati</taxon>
        <taxon>Bacillota</taxon>
        <taxon>Bacilli</taxon>
        <taxon>Bacillales</taxon>
        <taxon>Paenibacillaceae</taxon>
        <taxon>Paenibacillus</taxon>
    </lineage>
</organism>
<protein>
    <submittedName>
        <fullName evidence="3">Alpha/beta hydrolase</fullName>
    </submittedName>
</protein>
<dbReference type="Proteomes" id="UP001527882">
    <property type="component" value="Unassembled WGS sequence"/>
</dbReference>
<evidence type="ECO:0000313" key="3">
    <source>
        <dbReference type="EMBL" id="MCZ8514013.1"/>
    </source>
</evidence>
<evidence type="ECO:0000256" key="1">
    <source>
        <dbReference type="ARBA" id="ARBA00022801"/>
    </source>
</evidence>
<evidence type="ECO:0000313" key="4">
    <source>
        <dbReference type="Proteomes" id="UP001527882"/>
    </source>
</evidence>
<dbReference type="PRINTS" id="PR00412">
    <property type="entry name" value="EPOXHYDRLASE"/>
</dbReference>
<keyword evidence="1 3" id="KW-0378">Hydrolase</keyword>
<dbReference type="PANTHER" id="PTHR43798">
    <property type="entry name" value="MONOACYLGLYCEROL LIPASE"/>
    <property type="match status" value="1"/>
</dbReference>
<dbReference type="Gene3D" id="3.40.50.1820">
    <property type="entry name" value="alpha/beta hydrolase"/>
    <property type="match status" value="1"/>
</dbReference>
<feature type="domain" description="AB hydrolase-1" evidence="2">
    <location>
        <begin position="23"/>
        <end position="254"/>
    </location>
</feature>
<dbReference type="InterPro" id="IPR050266">
    <property type="entry name" value="AB_hydrolase_sf"/>
</dbReference>
<dbReference type="EMBL" id="JAQAGZ010000010">
    <property type="protein sequence ID" value="MCZ8514013.1"/>
    <property type="molecule type" value="Genomic_DNA"/>
</dbReference>
<reference evidence="3 4" key="1">
    <citation type="submission" date="2022-12" db="EMBL/GenBank/DDBJ databases">
        <title>Draft genome sequence of Paenibacillus sp. dW9.</title>
        <authorList>
            <person name="Choi E.-W."/>
            <person name="Kim D.-U."/>
        </authorList>
    </citation>
    <scope>NUCLEOTIDE SEQUENCE [LARGE SCALE GENOMIC DNA]</scope>
    <source>
        <strain evidence="4">dW9</strain>
    </source>
</reference>
<evidence type="ECO:0000259" key="2">
    <source>
        <dbReference type="Pfam" id="PF00561"/>
    </source>
</evidence>
<comment type="caution">
    <text evidence="3">The sequence shown here is derived from an EMBL/GenBank/DDBJ whole genome shotgun (WGS) entry which is preliminary data.</text>
</comment>
<keyword evidence="4" id="KW-1185">Reference proteome</keyword>
<gene>
    <name evidence="3" type="ORF">O9H85_16605</name>
</gene>
<sequence length="270" mass="30420">MGYYVEVERGVKVYVEDTGYGRPVVLIHGWPVNHRMFEYQLSQLPKYGFRCITPDLRGFGRSDCPWAGYGYDRLADDIRAVVDALRLPSYALAGFSVGGAIAIRYMSRHQDPRVSQLLLLGAAAPSFTQRQDFPYGMKPEEVDAFLAMNDKDRPLMLEMFGELFFASKVSAPFKQWFHGLGLEAFSHGTAAVLLSLRNEDLRPDLPRIRVPATIFHGTLDRICPFPLALLMNQGIAGSRLLRFEHSGHGLFYDELELFNERLQSVLAGSP</sequence>
<dbReference type="InterPro" id="IPR029058">
    <property type="entry name" value="AB_hydrolase_fold"/>
</dbReference>
<dbReference type="Pfam" id="PF00561">
    <property type="entry name" value="Abhydrolase_1"/>
    <property type="match status" value="1"/>
</dbReference>
<dbReference type="PRINTS" id="PR00111">
    <property type="entry name" value="ABHYDROLASE"/>
</dbReference>
<dbReference type="SUPFAM" id="SSF53474">
    <property type="entry name" value="alpha/beta-Hydrolases"/>
    <property type="match status" value="1"/>
</dbReference>
<proteinExistence type="predicted"/>
<dbReference type="RefSeq" id="WP_269882533.1">
    <property type="nucleotide sequence ID" value="NZ_JAQAGZ010000010.1"/>
</dbReference>
<dbReference type="InterPro" id="IPR000639">
    <property type="entry name" value="Epox_hydrolase-like"/>
</dbReference>
<dbReference type="InterPro" id="IPR000073">
    <property type="entry name" value="AB_hydrolase_1"/>
</dbReference>
<dbReference type="GO" id="GO:0016787">
    <property type="term" value="F:hydrolase activity"/>
    <property type="evidence" value="ECO:0007669"/>
    <property type="project" value="UniProtKB-KW"/>
</dbReference>
<name>A0ABT4QAU8_9BACL</name>
<dbReference type="PANTHER" id="PTHR43798:SF31">
    <property type="entry name" value="AB HYDROLASE SUPERFAMILY PROTEIN YCLE"/>
    <property type="match status" value="1"/>
</dbReference>
<accession>A0ABT4QAU8</accession>